<protein>
    <submittedName>
        <fullName evidence="3">Lysozyme inhibitor LprI family protein</fullName>
    </submittedName>
</protein>
<keyword evidence="4" id="KW-1185">Reference proteome</keyword>
<proteinExistence type="predicted"/>
<gene>
    <name evidence="3" type="ORF">Q2T52_08665</name>
</gene>
<dbReference type="Gene3D" id="1.20.1270.180">
    <property type="match status" value="1"/>
</dbReference>
<dbReference type="Pfam" id="PF07007">
    <property type="entry name" value="LprI"/>
    <property type="match status" value="1"/>
</dbReference>
<dbReference type="Proteomes" id="UP001169006">
    <property type="component" value="Unassembled WGS sequence"/>
</dbReference>
<accession>A0ABT8SUP5</accession>
<name>A0ABT8SUP5_9HYPH</name>
<feature type="chain" id="PRO_5046549060" evidence="1">
    <location>
        <begin position="23"/>
        <end position="139"/>
    </location>
</feature>
<dbReference type="PANTHER" id="PTHR39176">
    <property type="entry name" value="PERIPLASMIC PROTEIN-RELATED"/>
    <property type="match status" value="1"/>
</dbReference>
<reference evidence="3" key="2">
    <citation type="submission" date="2023-07" db="EMBL/GenBank/DDBJ databases">
        <authorList>
            <person name="Sun H."/>
        </authorList>
    </citation>
    <scope>NUCLEOTIDE SEQUENCE</scope>
    <source>
        <strain evidence="3">05753</strain>
    </source>
</reference>
<feature type="domain" description="Lysozyme inhibitor LprI-like N-terminal" evidence="2">
    <location>
        <begin position="30"/>
        <end position="129"/>
    </location>
</feature>
<evidence type="ECO:0000256" key="1">
    <source>
        <dbReference type="SAM" id="SignalP"/>
    </source>
</evidence>
<reference evidence="3" key="1">
    <citation type="journal article" date="2015" name="Int. J. Syst. Evol. Microbiol.">
        <title>Rhizobium oryzicola sp. nov., potential plant-growth-promoting endophytic bacteria isolated from rice roots.</title>
        <authorList>
            <person name="Zhang X.X."/>
            <person name="Gao J.S."/>
            <person name="Cao Y.H."/>
            <person name="Sheirdil R.A."/>
            <person name="Wang X.C."/>
            <person name="Zhang L."/>
        </authorList>
    </citation>
    <scope>NUCLEOTIDE SEQUENCE</scope>
    <source>
        <strain evidence="3">05753</strain>
    </source>
</reference>
<dbReference type="PANTHER" id="PTHR39176:SF1">
    <property type="entry name" value="PERIPLASMIC PROTEIN"/>
    <property type="match status" value="1"/>
</dbReference>
<evidence type="ECO:0000259" key="2">
    <source>
        <dbReference type="Pfam" id="PF07007"/>
    </source>
</evidence>
<evidence type="ECO:0000313" key="4">
    <source>
        <dbReference type="Proteomes" id="UP001169006"/>
    </source>
</evidence>
<dbReference type="RefSeq" id="WP_302076308.1">
    <property type="nucleotide sequence ID" value="NZ_JAUKWQ010000002.1"/>
</dbReference>
<organism evidence="3 4">
    <name type="scientific">Rhizobium oryzicola</name>
    <dbReference type="NCBI Taxonomy" id="1232668"/>
    <lineage>
        <taxon>Bacteria</taxon>
        <taxon>Pseudomonadati</taxon>
        <taxon>Pseudomonadota</taxon>
        <taxon>Alphaproteobacteria</taxon>
        <taxon>Hyphomicrobiales</taxon>
        <taxon>Rhizobiaceae</taxon>
        <taxon>Rhizobium/Agrobacterium group</taxon>
        <taxon>Rhizobium</taxon>
    </lineage>
</organism>
<keyword evidence="1" id="KW-0732">Signal</keyword>
<dbReference type="InterPro" id="IPR009739">
    <property type="entry name" value="LprI-like_N"/>
</dbReference>
<sequence>MKMVLMSILCGCVLLMDAPADAEEPKVNCEKADTQMEMNYCAEQDFNAADADLNAQWKVTRKALADWDKKLDVDQRGAENALLKSQRAWIDYRDGECEAEGYSAHGGTMEPMLVMSCKAELSKVRTEELKQLADTIGQQ</sequence>
<comment type="caution">
    <text evidence="3">The sequence shown here is derived from an EMBL/GenBank/DDBJ whole genome shotgun (WGS) entry which is preliminary data.</text>
</comment>
<evidence type="ECO:0000313" key="3">
    <source>
        <dbReference type="EMBL" id="MDO1582167.1"/>
    </source>
</evidence>
<dbReference type="EMBL" id="JAUKWQ010000002">
    <property type="protein sequence ID" value="MDO1582167.1"/>
    <property type="molecule type" value="Genomic_DNA"/>
</dbReference>
<feature type="signal peptide" evidence="1">
    <location>
        <begin position="1"/>
        <end position="22"/>
    </location>
</feature>